<dbReference type="Proteomes" id="UP001610446">
    <property type="component" value="Unassembled WGS sequence"/>
</dbReference>
<reference evidence="4 5" key="1">
    <citation type="submission" date="2024-07" db="EMBL/GenBank/DDBJ databases">
        <title>Section-level genome sequencing and comparative genomics of Aspergillus sections Usti and Cavernicolus.</title>
        <authorList>
            <consortium name="Lawrence Berkeley National Laboratory"/>
            <person name="Nybo J.L."/>
            <person name="Vesth T.C."/>
            <person name="Theobald S."/>
            <person name="Frisvad J.C."/>
            <person name="Larsen T.O."/>
            <person name="Kjaerboelling I."/>
            <person name="Rothschild-Mancinelli K."/>
            <person name="Lyhne E.K."/>
            <person name="Kogle M.E."/>
            <person name="Barry K."/>
            <person name="Clum A."/>
            <person name="Na H."/>
            <person name="Ledsgaard L."/>
            <person name="Lin J."/>
            <person name="Lipzen A."/>
            <person name="Kuo A."/>
            <person name="Riley R."/>
            <person name="Mondo S."/>
            <person name="Labutti K."/>
            <person name="Haridas S."/>
            <person name="Pangalinan J."/>
            <person name="Salamov A.A."/>
            <person name="Simmons B.A."/>
            <person name="Magnuson J.K."/>
            <person name="Chen J."/>
            <person name="Drula E."/>
            <person name="Henrissat B."/>
            <person name="Wiebenga A."/>
            <person name="Lubbers R.J."/>
            <person name="Gomes A.C."/>
            <person name="Makela M.R."/>
            <person name="Stajich J."/>
            <person name="Grigoriev I.V."/>
            <person name="Mortensen U.H."/>
            <person name="De Vries R.P."/>
            <person name="Baker S.E."/>
            <person name="Andersen M.R."/>
        </authorList>
    </citation>
    <scope>NUCLEOTIDE SEQUENCE [LARGE SCALE GENOMIC DNA]</scope>
    <source>
        <strain evidence="4 5">CBS 123904</strain>
    </source>
</reference>
<evidence type="ECO:0000313" key="5">
    <source>
        <dbReference type="Proteomes" id="UP001610446"/>
    </source>
</evidence>
<dbReference type="PROSITE" id="PS50076">
    <property type="entry name" value="DNAJ_2"/>
    <property type="match status" value="1"/>
</dbReference>
<keyword evidence="5" id="KW-1185">Reference proteome</keyword>
<evidence type="ECO:0000256" key="1">
    <source>
        <dbReference type="SAM" id="MobiDB-lite"/>
    </source>
</evidence>
<accession>A0ABR4KRE8</accession>
<feature type="region of interest" description="Disordered" evidence="1">
    <location>
        <begin position="247"/>
        <end position="297"/>
    </location>
</feature>
<dbReference type="PANTHER" id="PTHR24074">
    <property type="entry name" value="CO-CHAPERONE PROTEIN DJLA"/>
    <property type="match status" value="1"/>
</dbReference>
<sequence length="297" mass="34031">MLRKPNLLCYNGLLLLGQPYPALPSSWHTRSRAYATAHGDFSEKDLSWPSTPSFTPYDVFRQARGAPYSKKRFYELVKIYHPDRPCNDHPLCKDISPEVRLQRYRIVVTAHEILSDPTRRAAYDQTGAGWGFNPVAARRGPEPIYNNATWEDWERWYNRNEPKQQNIVDHKTFMTFVILLFFMGGAVQASWITQVSTGYEDRLRELNEQSTRFLNERRKHTVSQMASSDAKVQHFLVRRDPSGYGLKEEEQGVYKEVLDPKNSSAEAPEAPAEYPKEGHADHPTQVDGGPSLRSSAS</sequence>
<dbReference type="InterPro" id="IPR018253">
    <property type="entry name" value="DnaJ_domain_CS"/>
</dbReference>
<dbReference type="InterPro" id="IPR001623">
    <property type="entry name" value="DnaJ_domain"/>
</dbReference>
<feature type="compositionally biased region" description="Basic and acidic residues" evidence="1">
    <location>
        <begin position="274"/>
        <end position="284"/>
    </location>
</feature>
<feature type="domain" description="J" evidence="3">
    <location>
        <begin position="52"/>
        <end position="127"/>
    </location>
</feature>
<dbReference type="SUPFAM" id="SSF46565">
    <property type="entry name" value="Chaperone J-domain"/>
    <property type="match status" value="1"/>
</dbReference>
<organism evidence="4 5">
    <name type="scientific">Aspergillus pseudoustus</name>
    <dbReference type="NCBI Taxonomy" id="1810923"/>
    <lineage>
        <taxon>Eukaryota</taxon>
        <taxon>Fungi</taxon>
        <taxon>Dikarya</taxon>
        <taxon>Ascomycota</taxon>
        <taxon>Pezizomycotina</taxon>
        <taxon>Eurotiomycetes</taxon>
        <taxon>Eurotiomycetidae</taxon>
        <taxon>Eurotiales</taxon>
        <taxon>Aspergillaceae</taxon>
        <taxon>Aspergillus</taxon>
        <taxon>Aspergillus subgen. Nidulantes</taxon>
    </lineage>
</organism>
<dbReference type="InterPro" id="IPR050817">
    <property type="entry name" value="DjlA_DnaK_co-chaperone"/>
</dbReference>
<comment type="caution">
    <text evidence="4">The sequence shown here is derived from an EMBL/GenBank/DDBJ whole genome shotgun (WGS) entry which is preliminary data.</text>
</comment>
<dbReference type="Pfam" id="PF00226">
    <property type="entry name" value="DnaJ"/>
    <property type="match status" value="1"/>
</dbReference>
<name>A0ABR4KRE8_9EURO</name>
<evidence type="ECO:0000256" key="2">
    <source>
        <dbReference type="SAM" id="Phobius"/>
    </source>
</evidence>
<feature type="compositionally biased region" description="Low complexity" evidence="1">
    <location>
        <begin position="260"/>
        <end position="273"/>
    </location>
</feature>
<keyword evidence="2" id="KW-0812">Transmembrane</keyword>
<feature type="transmembrane region" description="Helical" evidence="2">
    <location>
        <begin position="173"/>
        <end position="192"/>
    </location>
</feature>
<dbReference type="CDD" id="cd06257">
    <property type="entry name" value="DnaJ"/>
    <property type="match status" value="1"/>
</dbReference>
<keyword evidence="2" id="KW-0472">Membrane</keyword>
<gene>
    <name evidence="4" type="ORF">BJY01DRAFT_25552</name>
</gene>
<evidence type="ECO:0000313" key="4">
    <source>
        <dbReference type="EMBL" id="KAL2854855.1"/>
    </source>
</evidence>
<keyword evidence="2" id="KW-1133">Transmembrane helix</keyword>
<feature type="compositionally biased region" description="Basic and acidic residues" evidence="1">
    <location>
        <begin position="247"/>
        <end position="259"/>
    </location>
</feature>
<dbReference type="InterPro" id="IPR036869">
    <property type="entry name" value="J_dom_sf"/>
</dbReference>
<dbReference type="EMBL" id="JBFXLU010000013">
    <property type="protein sequence ID" value="KAL2854855.1"/>
    <property type="molecule type" value="Genomic_DNA"/>
</dbReference>
<protein>
    <recommendedName>
        <fullName evidence="3">J domain-containing protein</fullName>
    </recommendedName>
</protein>
<proteinExistence type="predicted"/>
<dbReference type="Gene3D" id="1.10.287.110">
    <property type="entry name" value="DnaJ domain"/>
    <property type="match status" value="1"/>
</dbReference>
<dbReference type="PROSITE" id="PS00636">
    <property type="entry name" value="DNAJ_1"/>
    <property type="match status" value="1"/>
</dbReference>
<evidence type="ECO:0000259" key="3">
    <source>
        <dbReference type="PROSITE" id="PS50076"/>
    </source>
</evidence>